<feature type="compositionally biased region" description="Low complexity" evidence="1">
    <location>
        <begin position="1056"/>
        <end position="1065"/>
    </location>
</feature>
<feature type="compositionally biased region" description="Acidic residues" evidence="1">
    <location>
        <begin position="1573"/>
        <end position="1589"/>
    </location>
</feature>
<dbReference type="Pfam" id="PF07539">
    <property type="entry name" value="UTP20_N"/>
    <property type="match status" value="2"/>
</dbReference>
<comment type="caution">
    <text evidence="4">The sequence shown here is derived from an EMBL/GenBank/DDBJ whole genome shotgun (WGS) entry which is preliminary data.</text>
</comment>
<feature type="region of interest" description="Disordered" evidence="1">
    <location>
        <begin position="1562"/>
        <end position="1596"/>
    </location>
</feature>
<protein>
    <submittedName>
        <fullName evidence="4">Uncharacterized protein</fullName>
    </submittedName>
</protein>
<evidence type="ECO:0000259" key="3">
    <source>
        <dbReference type="Pfam" id="PF20416"/>
    </source>
</evidence>
<dbReference type="InterPro" id="IPR052575">
    <property type="entry name" value="SSU_processome_comp_20"/>
</dbReference>
<proteinExistence type="predicted"/>
<reference evidence="4 5" key="1">
    <citation type="journal article" date="2020" name="ISME J.">
        <title>Uncovering the hidden diversity of litter-decomposition mechanisms in mushroom-forming fungi.</title>
        <authorList>
            <person name="Floudas D."/>
            <person name="Bentzer J."/>
            <person name="Ahren D."/>
            <person name="Johansson T."/>
            <person name="Persson P."/>
            <person name="Tunlid A."/>
        </authorList>
    </citation>
    <scope>NUCLEOTIDE SEQUENCE [LARGE SCALE GENOMIC DNA]</scope>
    <source>
        <strain evidence="4 5">CBS 291.85</strain>
    </source>
</reference>
<evidence type="ECO:0000259" key="2">
    <source>
        <dbReference type="Pfam" id="PF07539"/>
    </source>
</evidence>
<evidence type="ECO:0000313" key="5">
    <source>
        <dbReference type="Proteomes" id="UP000559256"/>
    </source>
</evidence>
<dbReference type="PANTHER" id="PTHR17695">
    <property type="entry name" value="SMALL SUBUNIT PROCESSOME COMPONENT 20 HOMOLOG"/>
    <property type="match status" value="1"/>
</dbReference>
<feature type="compositionally biased region" description="Basic and acidic residues" evidence="1">
    <location>
        <begin position="1562"/>
        <end position="1572"/>
    </location>
</feature>
<feature type="domain" description="U3 small nucleolar RNA-associated protein 20 N-terminal" evidence="2">
    <location>
        <begin position="820"/>
        <end position="1278"/>
    </location>
</feature>
<dbReference type="InterPro" id="IPR016024">
    <property type="entry name" value="ARM-type_fold"/>
</dbReference>
<dbReference type="EMBL" id="JAACJM010000013">
    <property type="protein sequence ID" value="KAF5369330.1"/>
    <property type="molecule type" value="Genomic_DNA"/>
</dbReference>
<name>A0A8H5GR93_9AGAR</name>
<dbReference type="PANTHER" id="PTHR17695:SF11">
    <property type="entry name" value="SMALL SUBUNIT PROCESSOME COMPONENT 20 HOMOLOG"/>
    <property type="match status" value="1"/>
</dbReference>
<dbReference type="Proteomes" id="UP000559256">
    <property type="component" value="Unassembled WGS sequence"/>
</dbReference>
<sequence length="2072" mass="231972">MDSDNEQNVVEEHQVVEKRFKYKSYNKALKDVHLPSALSTQSKLDLELADTESHFYTRLNDLQQLNLSPSFIKFAKQAGTLSASLPLLLHNWKEIVDLWLSTLTSSDEEGLLAILDLLQKLAQDLRSTLNPVYPALLDHLLQLAPRSISAKALTALLSTLSSLFKYLLIPTADVKLLEQSWDALRRTIPKCLPEVQRMLAEVWGSVLRKLKASMREEAVLLIARDLEKIEDAGAWCFVSACKSVSQSLHTVTITLVGPLIKYYLICDNLDDTYTLIRRVLTAFIHHVKGPEQFSSVADLVVQALNTNTIGTETEELLSRALELAALVASVRNGSRLTAKHLSEMYKFGMALAPQTAPHLALLKFSSSLLTAGDMTLWMSQGRHLLTRLWDTESEGFMLQLHGILTELGWGGWKMIALPGLVKRTGKLLEVEPRVTVRVLAGLSRESKLGDTDLVWKKKINDWVIVQLKLVADAAGTMSEEDAVQLSDILALSEYFSPEATEALVEVTGKCLNMDTETDAFPSPAWVAGACMECLSKRPRTQWIDRVNLASWAKLCIKRWSWSRNVIGGLVAVSEVHNKNIQGMDFSEAYTALQESILSHSRSLRLTSLKLLASQLVVVPSETEEVLKRCLQGEEASLDVQGVRERTVCIRRISQIVKSDDDQGAELCARWLIAQLKVNLRPLWGPTASAISAMSQRFGDIIWKLLFRELKTVSSNKEETAIGEEDEEYGALDDISEDERSWRDPSAHNLRSAINKWTSERYWVAQLKNPSGHNERLDRRSYEQELLSTLGECSSLAEKHNRELMPFFLEMAGPDAESKLPRTKLSAWLSVFAKFTNPKVLHSTGTLQTLYTNLLSHPDRSLQSLALSCIFTYKQRSLLLYEERLRLLLDDTRWRDELILLNLAAVEPQDRVEVVDVVIRLLFGIMLEKKGRSRGADRRSAVLSTLAGCLDEELALLVNLMLQPLTSERSSVDRGGEEFAICRLSESVTDKQMTGYLTVLRDVLKNLGSRLLRYWPALLGTTIDVIANAQERVAGSNNSEPISEADELDDGDEEQGEQSTSSTRSARTIRQLGLKRLADFFKCPVSFDFGPWIRASFPAFISPRLPLLNKENTQAPSALLELFFVWTLNHDYVHFLIRYDDRVLPKIYDCLIATNVKPAVILRIFDIVDRLLALSVDDASVAEDIIKPHISLLLSNLTVLIDRSKGVKAISTPFAQRQISTLSQIAHYSSNAAEASTILQMFVPLLRKQSKVVAEKTKVDLLKIVGHLMCLIPDLADRDSEAGSVGFDWAFHELAKIQVSLQDLAELLDSLNSYSTKRIDEPDFDRRFQAFTKLNDSLYKSLAASDWLPILYNMLNFIQDPSELAIRNSSSLSMKHFVDLVAARTSLEHEQIFSRTLFPGLKNGLRSRNEMVRVDVLGVIAHAVVKCDHVETLRDMRVLLANGDEEANFFNNIHHVQIHRRSRALRRLADLCDEHPMRNATLNDILVPLISNYIVSTSSLDHHLVNDAINTTGRLAKHLSWSAYYGLIQKYLRLSKAKDESERVYVRTLVAVLENFHFRMEEDAVQETEKASDEAAEGEDDDDQAVDEVQDSNSQSQDIAKIADAVNSRLLPSLLTYLESRDATTEDTTRIPIAIGIVKVARNLPQASAQLQVTKLLTTTSQILRSKSQETRDLTRDTLCRIAVVLGPEFVPLIIKELRAALTRGPHLHVLATTVHHLLAHITSGEHADKFTVLDDCVPDVAHVSAEVIFGESGKDVQTEGFKTKMREVKSSSSKGLDSFAITARYITPPSISGLLAPLRSIMQETESLKTMQLVDDVLKQIANGLNANQHLVPTDLLSLCHTLITRNSQFLQQAAPRRKNLVKGDAIVQTKRQVTVSTGHFSNNSYRFVVLGLDLLHTALRRNRFDFHDKDVISRLESMVVAVGNTLYSTSSPVLIAGLKVVSGLVKCPLKSLDKSLPVFIRQTLDILKQVGTTESEVAQAALKSLAAIFRDGPAVNVKEKELAYLLELIAPDLEEPSRQGSVFMMLRAIVARKFVVPEIYDLMEKVSEIMVTNQSPQVQELCRVVLLQFLL</sequence>
<dbReference type="InterPro" id="IPR011430">
    <property type="entry name" value="UTP20_N"/>
</dbReference>
<keyword evidence="5" id="KW-1185">Reference proteome</keyword>
<dbReference type="GO" id="GO:0032040">
    <property type="term" value="C:small-subunit processome"/>
    <property type="evidence" value="ECO:0007669"/>
    <property type="project" value="TreeGrafter"/>
</dbReference>
<feature type="domain" description="U3 small nucleolar RNA-associated protein 20 N-terminal" evidence="2">
    <location>
        <begin position="1289"/>
        <end position="1408"/>
    </location>
</feature>
<evidence type="ECO:0000256" key="1">
    <source>
        <dbReference type="SAM" id="MobiDB-lite"/>
    </source>
</evidence>
<organism evidence="4 5">
    <name type="scientific">Tetrapyrgos nigripes</name>
    <dbReference type="NCBI Taxonomy" id="182062"/>
    <lineage>
        <taxon>Eukaryota</taxon>
        <taxon>Fungi</taxon>
        <taxon>Dikarya</taxon>
        <taxon>Basidiomycota</taxon>
        <taxon>Agaricomycotina</taxon>
        <taxon>Agaricomycetes</taxon>
        <taxon>Agaricomycetidae</taxon>
        <taxon>Agaricales</taxon>
        <taxon>Marasmiineae</taxon>
        <taxon>Marasmiaceae</taxon>
        <taxon>Tetrapyrgos</taxon>
    </lineage>
</organism>
<dbReference type="InterPro" id="IPR046523">
    <property type="entry name" value="UTP20_dom"/>
</dbReference>
<feature type="domain" description="U3 small nucleolar RNA-associated protein 20" evidence="3">
    <location>
        <begin position="1620"/>
        <end position="1844"/>
    </location>
</feature>
<feature type="compositionally biased region" description="Acidic residues" evidence="1">
    <location>
        <begin position="1042"/>
        <end position="1055"/>
    </location>
</feature>
<accession>A0A8H5GR93</accession>
<evidence type="ECO:0000313" key="4">
    <source>
        <dbReference type="EMBL" id="KAF5369330.1"/>
    </source>
</evidence>
<dbReference type="GO" id="GO:0030686">
    <property type="term" value="C:90S preribosome"/>
    <property type="evidence" value="ECO:0007669"/>
    <property type="project" value="TreeGrafter"/>
</dbReference>
<dbReference type="OrthoDB" id="360653at2759"/>
<feature type="region of interest" description="Disordered" evidence="1">
    <location>
        <begin position="1034"/>
        <end position="1065"/>
    </location>
</feature>
<dbReference type="Pfam" id="PF20416">
    <property type="entry name" value="UTP20"/>
    <property type="match status" value="1"/>
</dbReference>
<dbReference type="SUPFAM" id="SSF48371">
    <property type="entry name" value="ARM repeat"/>
    <property type="match status" value="3"/>
</dbReference>
<gene>
    <name evidence="4" type="ORF">D9758_002676</name>
</gene>